<accession>A0A016TYB5</accession>
<proteinExistence type="predicted"/>
<evidence type="ECO:0000313" key="1">
    <source>
        <dbReference type="EMBL" id="EYC07348.1"/>
    </source>
</evidence>
<dbReference type="EMBL" id="JARK01001407">
    <property type="protein sequence ID" value="EYC07348.1"/>
    <property type="molecule type" value="Genomic_DNA"/>
</dbReference>
<sequence length="74" mass="8480">MQPLIQKLVKPTTNSWAVMKQRETFRKKRKEGAVSHASPARTSFPPRVCARIVTNSRGWCAFHALHCTIFFVHS</sequence>
<organism evidence="1 2">
    <name type="scientific">Ancylostoma ceylanicum</name>
    <dbReference type="NCBI Taxonomy" id="53326"/>
    <lineage>
        <taxon>Eukaryota</taxon>
        <taxon>Metazoa</taxon>
        <taxon>Ecdysozoa</taxon>
        <taxon>Nematoda</taxon>
        <taxon>Chromadorea</taxon>
        <taxon>Rhabditida</taxon>
        <taxon>Rhabditina</taxon>
        <taxon>Rhabditomorpha</taxon>
        <taxon>Strongyloidea</taxon>
        <taxon>Ancylostomatidae</taxon>
        <taxon>Ancylostomatinae</taxon>
        <taxon>Ancylostoma</taxon>
    </lineage>
</organism>
<comment type="caution">
    <text evidence="1">The sequence shown here is derived from an EMBL/GenBank/DDBJ whole genome shotgun (WGS) entry which is preliminary data.</text>
</comment>
<protein>
    <submittedName>
        <fullName evidence="1">Uncharacterized protein</fullName>
    </submittedName>
</protein>
<name>A0A016TYB5_9BILA</name>
<evidence type="ECO:0000313" key="2">
    <source>
        <dbReference type="Proteomes" id="UP000024635"/>
    </source>
</evidence>
<dbReference type="AlphaFoldDB" id="A0A016TYB5"/>
<gene>
    <name evidence="1" type="primary">Acey_s0071.g609</name>
    <name evidence="1" type="ORF">Y032_0071g609</name>
</gene>
<keyword evidence="2" id="KW-1185">Reference proteome</keyword>
<reference evidence="2" key="1">
    <citation type="journal article" date="2015" name="Nat. Genet.">
        <title>The genome and transcriptome of the zoonotic hookworm Ancylostoma ceylanicum identify infection-specific gene families.</title>
        <authorList>
            <person name="Schwarz E.M."/>
            <person name="Hu Y."/>
            <person name="Antoshechkin I."/>
            <person name="Miller M.M."/>
            <person name="Sternberg P.W."/>
            <person name="Aroian R.V."/>
        </authorList>
    </citation>
    <scope>NUCLEOTIDE SEQUENCE</scope>
    <source>
        <strain evidence="2">HY135</strain>
    </source>
</reference>
<dbReference type="Proteomes" id="UP000024635">
    <property type="component" value="Unassembled WGS sequence"/>
</dbReference>